<sequence length="92" mass="10361">MSVEIISTGKDTTLMQRPCVTLKVQGKLIKDVTEIKLHESTVAPPSIIFHIGGGLNHDQIHFYSEPDLRDVYAMLKRMLKLHGIKFDSVLTD</sequence>
<dbReference type="RefSeq" id="WP_148500175.1">
    <property type="nucleotide sequence ID" value="NZ_VSHM01000002.1"/>
</dbReference>
<dbReference type="Proteomes" id="UP000323819">
    <property type="component" value="Unassembled WGS sequence"/>
</dbReference>
<dbReference type="EMBL" id="VSIJ01000005">
    <property type="protein sequence ID" value="TXX67260.1"/>
    <property type="molecule type" value="Genomic_DNA"/>
</dbReference>
<reference evidence="1 2" key="1">
    <citation type="submission" date="2019-06" db="EMBL/GenBank/DDBJ databases">
        <title>Vibrio cholerae phylogeny based on whole-genome sequencing reveals genetic diversity and population strucutre.</title>
        <authorList>
            <person name="Zhiqiu Y."/>
            <person name="Bin L."/>
            <person name="Lingyan J."/>
        </authorList>
    </citation>
    <scope>NUCLEOTIDE SEQUENCE [LARGE SCALE GENOMIC DNA]</scope>
    <source>
        <strain evidence="1 2">N2814</strain>
    </source>
</reference>
<proteinExistence type="predicted"/>
<protein>
    <submittedName>
        <fullName evidence="1">Uncharacterized protein</fullName>
    </submittedName>
</protein>
<organism evidence="1 2">
    <name type="scientific">Vibrio cholerae</name>
    <dbReference type="NCBI Taxonomy" id="666"/>
    <lineage>
        <taxon>Bacteria</taxon>
        <taxon>Pseudomonadati</taxon>
        <taxon>Pseudomonadota</taxon>
        <taxon>Gammaproteobacteria</taxon>
        <taxon>Vibrionales</taxon>
        <taxon>Vibrionaceae</taxon>
        <taxon>Vibrio</taxon>
    </lineage>
</organism>
<comment type="caution">
    <text evidence="1">The sequence shown here is derived from an EMBL/GenBank/DDBJ whole genome shotgun (WGS) entry which is preliminary data.</text>
</comment>
<evidence type="ECO:0000313" key="1">
    <source>
        <dbReference type="EMBL" id="TXX67260.1"/>
    </source>
</evidence>
<name>A0ABD7SR31_VIBCL</name>
<dbReference type="AlphaFoldDB" id="A0ABD7SR31"/>
<accession>A0ABD7SR31</accession>
<gene>
    <name evidence="1" type="ORF">FXF03_01420</name>
</gene>
<evidence type="ECO:0000313" key="2">
    <source>
        <dbReference type="Proteomes" id="UP000323819"/>
    </source>
</evidence>